<dbReference type="RefSeq" id="WP_382359761.1">
    <property type="nucleotide sequence ID" value="NZ_JBHLWV010000005.1"/>
</dbReference>
<dbReference type="InterPro" id="IPR027417">
    <property type="entry name" value="P-loop_NTPase"/>
</dbReference>
<evidence type="ECO:0000256" key="1">
    <source>
        <dbReference type="SAM" id="Coils"/>
    </source>
</evidence>
<reference evidence="3 4" key="1">
    <citation type="submission" date="2024-09" db="EMBL/GenBank/DDBJ databases">
        <authorList>
            <person name="Sun Q."/>
            <person name="Mori K."/>
        </authorList>
    </citation>
    <scope>NUCLEOTIDE SEQUENCE [LARGE SCALE GENOMIC DNA]</scope>
    <source>
        <strain evidence="3 4">CCM 7957</strain>
    </source>
</reference>
<evidence type="ECO:0000259" key="2">
    <source>
        <dbReference type="Pfam" id="PF13514"/>
    </source>
</evidence>
<feature type="domain" description="YhaN AAA" evidence="2">
    <location>
        <begin position="1"/>
        <end position="57"/>
    </location>
</feature>
<accession>A0ABV6H428</accession>
<evidence type="ECO:0000313" key="4">
    <source>
        <dbReference type="Proteomes" id="UP001589783"/>
    </source>
</evidence>
<keyword evidence="4" id="KW-1185">Reference proteome</keyword>
<comment type="caution">
    <text evidence="3">The sequence shown here is derived from an EMBL/GenBank/DDBJ whole genome shotgun (WGS) entry which is preliminary data.</text>
</comment>
<dbReference type="EMBL" id="JBHLWV010000005">
    <property type="protein sequence ID" value="MFC0313496.1"/>
    <property type="molecule type" value="Genomic_DNA"/>
</dbReference>
<feature type="coiled-coil region" evidence="1">
    <location>
        <begin position="556"/>
        <end position="597"/>
    </location>
</feature>
<dbReference type="InterPro" id="IPR038734">
    <property type="entry name" value="YhaN_AAA"/>
</dbReference>
<dbReference type="PANTHER" id="PTHR41259:SF1">
    <property type="entry name" value="DOUBLE-STRAND BREAK REPAIR RAD50 ATPASE, PUTATIVE-RELATED"/>
    <property type="match status" value="1"/>
</dbReference>
<evidence type="ECO:0000313" key="3">
    <source>
        <dbReference type="EMBL" id="MFC0313496.1"/>
    </source>
</evidence>
<protein>
    <submittedName>
        <fullName evidence="3">AAA family ATPase</fullName>
    </submittedName>
</protein>
<gene>
    <name evidence="3" type="ORF">ACFFJD_01345</name>
</gene>
<dbReference type="SUPFAM" id="SSF52540">
    <property type="entry name" value="P-loop containing nucleoside triphosphate hydrolases"/>
    <property type="match status" value="1"/>
</dbReference>
<dbReference type="PANTHER" id="PTHR41259">
    <property type="entry name" value="DOUBLE-STRAND BREAK REPAIR RAD50 ATPASE, PUTATIVE-RELATED"/>
    <property type="match status" value="1"/>
</dbReference>
<proteinExistence type="predicted"/>
<dbReference type="Gene3D" id="3.40.50.300">
    <property type="entry name" value="P-loop containing nucleotide triphosphate hydrolases"/>
    <property type="match status" value="2"/>
</dbReference>
<name>A0ABV6H428_9ACTN</name>
<keyword evidence="1" id="KW-0175">Coiled coil</keyword>
<sequence>MRVHRLRLKDFRGVAEREVEFAASGITVVEGANEAGKSSMIEALDLLLQMPASSKRAAVKAVQPSGRDVGSEVFAEISCGPWHFEYFKRFNKRAETSLRILSPHREQLTGREAHERVEQILGQSLDNSLYQALRLMQSGAPDLGRLTDSSALARALDRVAAPVADADTDGDGDADGAALIAAVGKEYSRYFTVKTGRPAAELAAAVAEAKQARAEVDERERQLRGAEEAAAELPEVERAYRQATDAEVHAGAALAEAGRRVADAEKVSAVVEQARERAKRREIAVGVAERDVSDRLSAETALAELDRQRTADEAMSGELGAKAAAAETRAAASSEQAAAVRDDLARVRTELDGAVRAAQAEVDRTRIATIEKALADAAELAVRRASLVEVIAANPVTAEHVKLATKLDREIVAAQARVEAVAATVEVTPSGEADVLVDGTSIAGVTAFSAVGETVVQAPGVRVVVRGAADTQVLAQRLTELRDQAAELTAACGVESLEEVAARAQHRTSAQRDLREVDDARARVLAGSSEQALSAERDRLLAGLPVEPAAHGLRSVADLRAVVAALEADLAGAERQVAAAQAEAAQMRARMEVLNEAVARSTDSARQRRAALLESRAQHSDEALRGALIAARDSHREALAAVAEAVAAAAHLDLAGLQAEAAEAQQRLDRIAGRAAALRDQRTQLRTVLELCRTENRLDDLAQARASAEAAENALARVTERAEGARLLYTSLHRNRAESRSRHIAPFTRRLEELAVPVFGESVRFEVGEDFTVASRTLDGVTVDVEALSGGAREQLGLIARLACAMIVDENDGVPVILDDALGYSDPDRLASMAQVLGAAAGDAQIIVLTCTPDRYAAVDDATIVAV</sequence>
<feature type="coiled-coil region" evidence="1">
    <location>
        <begin position="199"/>
        <end position="281"/>
    </location>
</feature>
<organism evidence="3 4">
    <name type="scientific">Gordonia phosphorivorans</name>
    <dbReference type="NCBI Taxonomy" id="1056982"/>
    <lineage>
        <taxon>Bacteria</taxon>
        <taxon>Bacillati</taxon>
        <taxon>Actinomycetota</taxon>
        <taxon>Actinomycetes</taxon>
        <taxon>Mycobacteriales</taxon>
        <taxon>Gordoniaceae</taxon>
        <taxon>Gordonia</taxon>
    </lineage>
</organism>
<feature type="coiled-coil region" evidence="1">
    <location>
        <begin position="647"/>
        <end position="728"/>
    </location>
</feature>
<dbReference type="Proteomes" id="UP001589783">
    <property type="component" value="Unassembled WGS sequence"/>
</dbReference>
<dbReference type="Pfam" id="PF13514">
    <property type="entry name" value="AAA_27"/>
    <property type="match status" value="1"/>
</dbReference>